<evidence type="ECO:0000256" key="2">
    <source>
        <dbReference type="PROSITE-ProRule" id="PRU00252"/>
    </source>
</evidence>
<dbReference type="EMBL" id="JABWGN010000004">
    <property type="protein sequence ID" value="NUW32259.1"/>
    <property type="molecule type" value="Genomic_DNA"/>
</dbReference>
<evidence type="ECO:0000256" key="1">
    <source>
        <dbReference type="ARBA" id="ARBA00023125"/>
    </source>
</evidence>
<dbReference type="Gene3D" id="2.40.50.140">
    <property type="entry name" value="Nucleic acid-binding proteins"/>
    <property type="match status" value="1"/>
</dbReference>
<evidence type="ECO:0000256" key="3">
    <source>
        <dbReference type="SAM" id="MobiDB-lite"/>
    </source>
</evidence>
<sequence>MDRNEVVLAGRVSVAAEDKRLPSGDTLTRWRLAVRRDRPHPKGGVMTDSIPCITFAPEVAAVVRDVGPDDPLEVRGAFRCRIYGPSSGKIWRYEVEVFHVEPVGVDPAPPPPGARRRTTRGARTSKPSPAAPPGGEAAVGQDRRDPAASLSLDSRGEVASETDAPPRAETELLMDEKSHEAPLRDDSDASSHVSSAPSRLQAVLDTCRSAGRGALSRSSR</sequence>
<feature type="compositionally biased region" description="Basic and acidic residues" evidence="3">
    <location>
        <begin position="154"/>
        <end position="189"/>
    </location>
</feature>
<dbReference type="PROSITE" id="PS50935">
    <property type="entry name" value="SSB"/>
    <property type="match status" value="1"/>
</dbReference>
<feature type="compositionally biased region" description="Low complexity" evidence="3">
    <location>
        <begin position="208"/>
        <end position="220"/>
    </location>
</feature>
<reference evidence="4 5" key="1">
    <citation type="submission" date="2020-06" db="EMBL/GenBank/DDBJ databases">
        <title>Nonomuraea sp. SMC257, a novel actinomycete isolated from soil.</title>
        <authorList>
            <person name="Chanama M."/>
        </authorList>
    </citation>
    <scope>NUCLEOTIDE SEQUENCE [LARGE SCALE GENOMIC DNA]</scope>
    <source>
        <strain evidence="4 5">SMC257</strain>
    </source>
</reference>
<evidence type="ECO:0000313" key="5">
    <source>
        <dbReference type="Proteomes" id="UP000586042"/>
    </source>
</evidence>
<dbReference type="GO" id="GO:0003697">
    <property type="term" value="F:single-stranded DNA binding"/>
    <property type="evidence" value="ECO:0007669"/>
    <property type="project" value="InterPro"/>
</dbReference>
<dbReference type="InterPro" id="IPR012340">
    <property type="entry name" value="NA-bd_OB-fold"/>
</dbReference>
<gene>
    <name evidence="4" type="ORF">HTZ77_12565</name>
</gene>
<keyword evidence="5" id="KW-1185">Reference proteome</keyword>
<dbReference type="InterPro" id="IPR000424">
    <property type="entry name" value="Primosome_PriB/ssb"/>
</dbReference>
<keyword evidence="1 2" id="KW-0238">DNA-binding</keyword>
<dbReference type="RefSeq" id="WP_175589659.1">
    <property type="nucleotide sequence ID" value="NZ_JABWGN010000004.1"/>
</dbReference>
<evidence type="ECO:0008006" key="6">
    <source>
        <dbReference type="Google" id="ProtNLM"/>
    </source>
</evidence>
<feature type="region of interest" description="Disordered" evidence="3">
    <location>
        <begin position="102"/>
        <end position="220"/>
    </location>
</feature>
<evidence type="ECO:0000313" key="4">
    <source>
        <dbReference type="EMBL" id="NUW32259.1"/>
    </source>
</evidence>
<name>A0A7Y6I8D6_9ACTN</name>
<organism evidence="4 5">
    <name type="scientific">Nonomuraea montanisoli</name>
    <dbReference type="NCBI Taxonomy" id="2741721"/>
    <lineage>
        <taxon>Bacteria</taxon>
        <taxon>Bacillati</taxon>
        <taxon>Actinomycetota</taxon>
        <taxon>Actinomycetes</taxon>
        <taxon>Streptosporangiales</taxon>
        <taxon>Streptosporangiaceae</taxon>
        <taxon>Nonomuraea</taxon>
    </lineage>
</organism>
<comment type="caution">
    <text evidence="4">The sequence shown here is derived from an EMBL/GenBank/DDBJ whole genome shotgun (WGS) entry which is preliminary data.</text>
</comment>
<dbReference type="SUPFAM" id="SSF50249">
    <property type="entry name" value="Nucleic acid-binding proteins"/>
    <property type="match status" value="1"/>
</dbReference>
<feature type="compositionally biased region" description="Low complexity" evidence="3">
    <location>
        <begin position="121"/>
        <end position="140"/>
    </location>
</feature>
<dbReference type="AlphaFoldDB" id="A0A7Y6I8D6"/>
<proteinExistence type="predicted"/>
<accession>A0A7Y6I8D6</accession>
<dbReference type="Proteomes" id="UP000586042">
    <property type="component" value="Unassembled WGS sequence"/>
</dbReference>
<protein>
    <recommendedName>
        <fullName evidence="6">Single-stranded DNA-binding protein</fullName>
    </recommendedName>
</protein>